<proteinExistence type="predicted"/>
<evidence type="ECO:0000313" key="2">
    <source>
        <dbReference type="Proteomes" id="UP000789860"/>
    </source>
</evidence>
<feature type="non-terminal residue" evidence="1">
    <location>
        <position position="63"/>
    </location>
</feature>
<protein>
    <submittedName>
        <fullName evidence="1">5105_t:CDS:1</fullName>
    </submittedName>
</protein>
<dbReference type="Proteomes" id="UP000789860">
    <property type="component" value="Unassembled WGS sequence"/>
</dbReference>
<gene>
    <name evidence="1" type="ORF">SCALOS_LOCUS7684</name>
</gene>
<dbReference type="EMBL" id="CAJVPM010017905">
    <property type="protein sequence ID" value="CAG8622204.1"/>
    <property type="molecule type" value="Genomic_DNA"/>
</dbReference>
<reference evidence="1" key="1">
    <citation type="submission" date="2021-06" db="EMBL/GenBank/DDBJ databases">
        <authorList>
            <person name="Kallberg Y."/>
            <person name="Tangrot J."/>
            <person name="Rosling A."/>
        </authorList>
    </citation>
    <scope>NUCLEOTIDE SEQUENCE</scope>
    <source>
        <strain evidence="1">AU212A</strain>
    </source>
</reference>
<comment type="caution">
    <text evidence="1">The sequence shown here is derived from an EMBL/GenBank/DDBJ whole genome shotgun (WGS) entry which is preliminary data.</text>
</comment>
<evidence type="ECO:0000313" key="1">
    <source>
        <dbReference type="EMBL" id="CAG8622204.1"/>
    </source>
</evidence>
<keyword evidence="2" id="KW-1185">Reference proteome</keyword>
<feature type="non-terminal residue" evidence="1">
    <location>
        <position position="1"/>
    </location>
</feature>
<accession>A0ACA9MZK7</accession>
<name>A0ACA9MZK7_9GLOM</name>
<organism evidence="1 2">
    <name type="scientific">Scutellospora calospora</name>
    <dbReference type="NCBI Taxonomy" id="85575"/>
    <lineage>
        <taxon>Eukaryota</taxon>
        <taxon>Fungi</taxon>
        <taxon>Fungi incertae sedis</taxon>
        <taxon>Mucoromycota</taxon>
        <taxon>Glomeromycotina</taxon>
        <taxon>Glomeromycetes</taxon>
        <taxon>Diversisporales</taxon>
        <taxon>Gigasporaceae</taxon>
        <taxon>Scutellospora</taxon>
    </lineage>
</organism>
<sequence>VPQIAIINLNCIISGKNPENKTFTIEISNDKKYKLLKHTVKKCLAPLFDSIPSTQITLHSSAD</sequence>